<protein>
    <submittedName>
        <fullName evidence="2">Uncharacterized protein</fullName>
    </submittedName>
</protein>
<dbReference type="Proteomes" id="UP000005238">
    <property type="component" value="Unassembled WGS sequence"/>
</dbReference>
<evidence type="ECO:0000313" key="3">
    <source>
        <dbReference type="Proteomes" id="UP000005238"/>
    </source>
</evidence>
<feature type="compositionally biased region" description="Basic and acidic residues" evidence="1">
    <location>
        <begin position="160"/>
        <end position="170"/>
    </location>
</feature>
<dbReference type="AlphaFoldDB" id="H3GMZ9"/>
<dbReference type="PANTHER" id="PTHR37069:SF2">
    <property type="entry name" value="PIGGYBAC TRANSPOSABLE ELEMENT-DERIVED PROTEIN DOMAIN-CONTAINING PROTEIN"/>
    <property type="match status" value="1"/>
</dbReference>
<dbReference type="InParanoid" id="H3GMZ9"/>
<dbReference type="EnsemblProtists" id="Phyra77942">
    <property type="protein sequence ID" value="Phyra77942"/>
    <property type="gene ID" value="Phyra77942"/>
</dbReference>
<reference evidence="2" key="2">
    <citation type="submission" date="2015-06" db="UniProtKB">
        <authorList>
            <consortium name="EnsemblProtists"/>
        </authorList>
    </citation>
    <scope>IDENTIFICATION</scope>
    <source>
        <strain evidence="2">Pr102</strain>
    </source>
</reference>
<dbReference type="HOGENOM" id="CLU_1573734_0_0_1"/>
<proteinExistence type="predicted"/>
<accession>H3GMZ9</accession>
<evidence type="ECO:0000313" key="2">
    <source>
        <dbReference type="EnsemblProtists" id="Phyra77942"/>
    </source>
</evidence>
<keyword evidence="3" id="KW-1185">Reference proteome</keyword>
<dbReference type="PANTHER" id="PTHR37069">
    <property type="entry name" value="DDE_TNP_1_7 DOMAIN-CONTAINING PROTEIN"/>
    <property type="match status" value="1"/>
</dbReference>
<dbReference type="OMA" id="PYEPRAN"/>
<feature type="region of interest" description="Disordered" evidence="1">
    <location>
        <begin position="146"/>
        <end position="170"/>
    </location>
</feature>
<evidence type="ECO:0000256" key="1">
    <source>
        <dbReference type="SAM" id="MobiDB-lite"/>
    </source>
</evidence>
<dbReference type="EMBL" id="DS566024">
    <property type="status" value="NOT_ANNOTATED_CDS"/>
    <property type="molecule type" value="Genomic_DNA"/>
</dbReference>
<sequence>MLEFIGPDELDDEEETVAPDVPFDDALLAAVGGMENVTVENLSRKGSSAVLEEMATSRWLAPLSQEPYTFMEGPYEPRANNAMREDYPGLFDGQYGPTQAAMAAATTPAGAIFYFMTPELWDDVARASEDYFAEKIDERVDGQYERQVARERKKPGYRRQTREQIRVKLE</sequence>
<reference evidence="3" key="1">
    <citation type="journal article" date="2006" name="Science">
        <title>Phytophthora genome sequences uncover evolutionary origins and mechanisms of pathogenesis.</title>
        <authorList>
            <person name="Tyler B.M."/>
            <person name="Tripathy S."/>
            <person name="Zhang X."/>
            <person name="Dehal P."/>
            <person name="Jiang R.H."/>
            <person name="Aerts A."/>
            <person name="Arredondo F.D."/>
            <person name="Baxter L."/>
            <person name="Bensasson D."/>
            <person name="Beynon J.L."/>
            <person name="Chapman J."/>
            <person name="Damasceno C.M."/>
            <person name="Dorrance A.E."/>
            <person name="Dou D."/>
            <person name="Dickerman A.W."/>
            <person name="Dubchak I.L."/>
            <person name="Garbelotto M."/>
            <person name="Gijzen M."/>
            <person name="Gordon S.G."/>
            <person name="Govers F."/>
            <person name="Grunwald N.J."/>
            <person name="Huang W."/>
            <person name="Ivors K.L."/>
            <person name="Jones R.W."/>
            <person name="Kamoun S."/>
            <person name="Krampis K."/>
            <person name="Lamour K.H."/>
            <person name="Lee M.K."/>
            <person name="McDonald W.H."/>
            <person name="Medina M."/>
            <person name="Meijer H.J."/>
            <person name="Nordberg E.K."/>
            <person name="Maclean D.J."/>
            <person name="Ospina-Giraldo M.D."/>
            <person name="Morris P.F."/>
            <person name="Phuntumart V."/>
            <person name="Putnam N.H."/>
            <person name="Rash S."/>
            <person name="Rose J.K."/>
            <person name="Sakihama Y."/>
            <person name="Salamov A.A."/>
            <person name="Savidor A."/>
            <person name="Scheuring C.F."/>
            <person name="Smith B.M."/>
            <person name="Sobral B.W."/>
            <person name="Terry A."/>
            <person name="Torto-Alalibo T.A."/>
            <person name="Win J."/>
            <person name="Xu Z."/>
            <person name="Zhang H."/>
            <person name="Grigoriev I.V."/>
            <person name="Rokhsar D.S."/>
            <person name="Boore J.L."/>
        </authorList>
    </citation>
    <scope>NUCLEOTIDE SEQUENCE [LARGE SCALE GENOMIC DNA]</scope>
    <source>
        <strain evidence="3">Pr102</strain>
    </source>
</reference>
<name>H3GMZ9_PHYRM</name>
<organism evidence="2 3">
    <name type="scientific">Phytophthora ramorum</name>
    <name type="common">Sudden oak death agent</name>
    <dbReference type="NCBI Taxonomy" id="164328"/>
    <lineage>
        <taxon>Eukaryota</taxon>
        <taxon>Sar</taxon>
        <taxon>Stramenopiles</taxon>
        <taxon>Oomycota</taxon>
        <taxon>Peronosporomycetes</taxon>
        <taxon>Peronosporales</taxon>
        <taxon>Peronosporaceae</taxon>
        <taxon>Phytophthora</taxon>
    </lineage>
</organism>